<keyword evidence="1" id="KW-0812">Transmembrane</keyword>
<dbReference type="AlphaFoldDB" id="A0A7I9ZM26"/>
<comment type="caution">
    <text evidence="2">The sequence shown here is derived from an EMBL/GenBank/DDBJ whole genome shotgun (WGS) entry which is preliminary data.</text>
</comment>
<feature type="transmembrane region" description="Helical" evidence="1">
    <location>
        <begin position="224"/>
        <end position="247"/>
    </location>
</feature>
<reference evidence="2 3" key="1">
    <citation type="journal article" date="2019" name="Emerg. Microbes Infect.">
        <title>Comprehensive subspecies identification of 175 nontuberculous mycobacteria species based on 7547 genomic profiles.</title>
        <authorList>
            <person name="Matsumoto Y."/>
            <person name="Kinjo T."/>
            <person name="Motooka D."/>
            <person name="Nabeya D."/>
            <person name="Jung N."/>
            <person name="Uechi K."/>
            <person name="Horii T."/>
            <person name="Iida T."/>
            <person name="Fujita J."/>
            <person name="Nakamura S."/>
        </authorList>
    </citation>
    <scope>NUCLEOTIDE SEQUENCE [LARGE SCALE GENOMIC DNA]</scope>
    <source>
        <strain evidence="2 3">JCM 30996</strain>
    </source>
</reference>
<evidence type="ECO:0000313" key="2">
    <source>
        <dbReference type="EMBL" id="GFH02082.1"/>
    </source>
</evidence>
<protein>
    <submittedName>
        <fullName evidence="2">Uncharacterized protein</fullName>
    </submittedName>
</protein>
<organism evidence="2 3">
    <name type="scientific">Mycolicibacterium hippocampi</name>
    <dbReference type="NCBI Taxonomy" id="659824"/>
    <lineage>
        <taxon>Bacteria</taxon>
        <taxon>Bacillati</taxon>
        <taxon>Actinomycetota</taxon>
        <taxon>Actinomycetes</taxon>
        <taxon>Mycobacteriales</taxon>
        <taxon>Mycobacteriaceae</taxon>
        <taxon>Mycolicibacterium</taxon>
    </lineage>
</organism>
<dbReference type="EMBL" id="BLLB01000002">
    <property type="protein sequence ID" value="GFH02082.1"/>
    <property type="molecule type" value="Genomic_DNA"/>
</dbReference>
<dbReference type="Proteomes" id="UP000465304">
    <property type="component" value="Unassembled WGS sequence"/>
</dbReference>
<keyword evidence="1" id="KW-1133">Transmembrane helix</keyword>
<keyword evidence="3" id="KW-1185">Reference proteome</keyword>
<sequence>MRMSRSRSVPYAWAGVTLVGVIVIILVISWQLFPRLFAAQGLVNDLSPAFTVERVIGDRGGINMVSNATETGDAMMHPDGAAAEYPKLISLVAERTAKSEDDAAALLRNDYPAINGFLASLPLPEVSAELPKLVHYLGTVLQMTPAEVDQMLQSDYPKIWQVYVNLPQLTQGWDHIPGTEKLTRFDGTPVQSMPELRTYLSEEVVAPVERQQANFRPLGVRGGVAFLAPLLLALGIAVIVFGAVMMVKTWRGVPVGKGRFVWVLVPVIGVIVVALVLALNLFPRLIGGQRLLDDTRGVFALDRIQGDRAGIEFINVFVNALGPAVLPDGGVTEEYPKLLDQAAQHVGVPVQDVRDLVHLDFPHTADLLDGVPFSASTADASRLIDDLASSSNVTPAEMMATLREQLPQTYQLITNLKVVTDGWTEVPGTDGLTRFDGTPARSVPLIRDYFRGDVIPGLERQQRNYVVVDTNWPELTVFAPLLTALGIAVVLYGLFLGHLTKRQLRRQGVATGPFEPTHGRPALAKLR</sequence>
<proteinExistence type="predicted"/>
<feature type="transmembrane region" description="Helical" evidence="1">
    <location>
        <begin position="477"/>
        <end position="497"/>
    </location>
</feature>
<evidence type="ECO:0000313" key="3">
    <source>
        <dbReference type="Proteomes" id="UP000465304"/>
    </source>
</evidence>
<feature type="transmembrane region" description="Helical" evidence="1">
    <location>
        <begin position="12"/>
        <end position="33"/>
    </location>
</feature>
<keyword evidence="1" id="KW-0472">Membrane</keyword>
<feature type="transmembrane region" description="Helical" evidence="1">
    <location>
        <begin position="259"/>
        <end position="282"/>
    </location>
</feature>
<gene>
    <name evidence="2" type="ORF">MHIP_25650</name>
</gene>
<name>A0A7I9ZM26_9MYCO</name>
<accession>A0A7I9ZM26</accession>
<evidence type="ECO:0000256" key="1">
    <source>
        <dbReference type="SAM" id="Phobius"/>
    </source>
</evidence>